<dbReference type="GO" id="GO:0008270">
    <property type="term" value="F:zinc ion binding"/>
    <property type="evidence" value="ECO:0007669"/>
    <property type="project" value="UniProtKB-KW"/>
</dbReference>
<dbReference type="InterPro" id="IPR036855">
    <property type="entry name" value="Znf_CCCH_sf"/>
</dbReference>
<dbReference type="FunFam" id="4.10.1000.10:FF:000002">
    <property type="entry name" value="Zinc finger protein 36, C3H1 type-like 1"/>
    <property type="match status" value="1"/>
</dbReference>
<organism evidence="7 8">
    <name type="scientific">Apostasia shenzhenica</name>
    <dbReference type="NCBI Taxonomy" id="1088818"/>
    <lineage>
        <taxon>Eukaryota</taxon>
        <taxon>Viridiplantae</taxon>
        <taxon>Streptophyta</taxon>
        <taxon>Embryophyta</taxon>
        <taxon>Tracheophyta</taxon>
        <taxon>Spermatophyta</taxon>
        <taxon>Magnoliopsida</taxon>
        <taxon>Liliopsida</taxon>
        <taxon>Asparagales</taxon>
        <taxon>Orchidaceae</taxon>
        <taxon>Apostasioideae</taxon>
        <taxon>Apostasia</taxon>
    </lineage>
</organism>
<proteinExistence type="predicted"/>
<evidence type="ECO:0000256" key="1">
    <source>
        <dbReference type="ARBA" id="ARBA00022723"/>
    </source>
</evidence>
<dbReference type="SUPFAM" id="SSF90229">
    <property type="entry name" value="CCCH zinc finger"/>
    <property type="match status" value="2"/>
</dbReference>
<feature type="zinc finger region" description="C3H1-type" evidence="5">
    <location>
        <begin position="282"/>
        <end position="310"/>
    </location>
</feature>
<evidence type="ECO:0000313" key="7">
    <source>
        <dbReference type="EMBL" id="PKA64579.1"/>
    </source>
</evidence>
<reference evidence="7 8" key="1">
    <citation type="journal article" date="2017" name="Nature">
        <title>The Apostasia genome and the evolution of orchids.</title>
        <authorList>
            <person name="Zhang G.Q."/>
            <person name="Liu K.W."/>
            <person name="Li Z."/>
            <person name="Lohaus R."/>
            <person name="Hsiao Y.Y."/>
            <person name="Niu S.C."/>
            <person name="Wang J.Y."/>
            <person name="Lin Y.C."/>
            <person name="Xu Q."/>
            <person name="Chen L.J."/>
            <person name="Yoshida K."/>
            <person name="Fujiwara S."/>
            <person name="Wang Z.W."/>
            <person name="Zhang Y.Q."/>
            <person name="Mitsuda N."/>
            <person name="Wang M."/>
            <person name="Liu G.H."/>
            <person name="Pecoraro L."/>
            <person name="Huang H.X."/>
            <person name="Xiao X.J."/>
            <person name="Lin M."/>
            <person name="Wu X.Y."/>
            <person name="Wu W.L."/>
            <person name="Chen Y.Y."/>
            <person name="Chang S.B."/>
            <person name="Sakamoto S."/>
            <person name="Ohme-Takagi M."/>
            <person name="Yagi M."/>
            <person name="Zeng S.J."/>
            <person name="Shen C.Y."/>
            <person name="Yeh C.M."/>
            <person name="Luo Y.B."/>
            <person name="Tsai W.C."/>
            <person name="Van de Peer Y."/>
            <person name="Liu Z.J."/>
        </authorList>
    </citation>
    <scope>NUCLEOTIDE SEQUENCE [LARGE SCALE GENOMIC DNA]</scope>
    <source>
        <strain evidence="8">cv. Shenzhen</strain>
        <tissue evidence="7">Stem</tissue>
    </source>
</reference>
<feature type="domain" description="C3H1-type" evidence="6">
    <location>
        <begin position="282"/>
        <end position="310"/>
    </location>
</feature>
<evidence type="ECO:0000256" key="3">
    <source>
        <dbReference type="ARBA" id="ARBA00022771"/>
    </source>
</evidence>
<dbReference type="PANTHER" id="PTHR12547:SF162">
    <property type="entry name" value="ZINC FINGER CCCH DOMAIN-CONTAINING PROTEIN 15"/>
    <property type="match status" value="1"/>
</dbReference>
<keyword evidence="1 5" id="KW-0479">Metal-binding</keyword>
<evidence type="ECO:0000313" key="8">
    <source>
        <dbReference type="Proteomes" id="UP000236161"/>
    </source>
</evidence>
<keyword evidence="4 5" id="KW-0862">Zinc</keyword>
<evidence type="ECO:0000256" key="2">
    <source>
        <dbReference type="ARBA" id="ARBA00022737"/>
    </source>
</evidence>
<evidence type="ECO:0000259" key="6">
    <source>
        <dbReference type="PROSITE" id="PS50103"/>
    </source>
</evidence>
<protein>
    <submittedName>
        <fullName evidence="7">Zinc finger CCCH domain-containing protein 9</fullName>
    </submittedName>
</protein>
<sequence>MEQELASGANADSCVPSSVPPLSFVPPDQEFDTPFLSSGSDNILLDGYQLMSSPEVIPCAITSNDQVPDTGPVLLSPSPASFVEDDQQNVEVESRHYLARLSLQYQRIADRYELCLSQLHDAVLEAEAIRLQNAQLRRANDELSRSLNLTSGKHNNRYEISTGHPPVLLLNDQFRRLSLADHPPDGESPTSVFGFHENRRGRRCCGIDGKPLMLPKSISVRSSGYLKIHPPGIGGSAPNRSNRLRSPTPVMQQKVFLGAWGSKKEGGEMEEALELEAYNQGMFKTELCNKWQESGDCPYGAQCQFAHGISELRPVIRHPRYKTELCRMVLSGDTCPYGHRCHFRHSLSPVDRLSLRRPT</sequence>
<dbReference type="InterPro" id="IPR000571">
    <property type="entry name" value="Znf_CCCH"/>
</dbReference>
<dbReference type="SMART" id="SM00356">
    <property type="entry name" value="ZnF_C3H1"/>
    <property type="match status" value="2"/>
</dbReference>
<dbReference type="EMBL" id="KZ451903">
    <property type="protein sequence ID" value="PKA64579.1"/>
    <property type="molecule type" value="Genomic_DNA"/>
</dbReference>
<dbReference type="PROSITE" id="PS50103">
    <property type="entry name" value="ZF_C3H1"/>
    <property type="match status" value="2"/>
</dbReference>
<dbReference type="AlphaFoldDB" id="A0A2I0B9Y4"/>
<dbReference type="OrthoDB" id="410307at2759"/>
<dbReference type="PANTHER" id="PTHR12547">
    <property type="entry name" value="CCCH ZINC FINGER/TIS11-RELATED"/>
    <property type="match status" value="1"/>
</dbReference>
<name>A0A2I0B9Y4_9ASPA</name>
<dbReference type="Gene3D" id="4.10.1000.10">
    <property type="entry name" value="Zinc finger, CCCH-type"/>
    <property type="match status" value="2"/>
</dbReference>
<feature type="zinc finger region" description="C3H1-type" evidence="5">
    <location>
        <begin position="320"/>
        <end position="348"/>
    </location>
</feature>
<evidence type="ECO:0000256" key="4">
    <source>
        <dbReference type="ARBA" id="ARBA00022833"/>
    </source>
</evidence>
<keyword evidence="3 5" id="KW-0863">Zinc-finger</keyword>
<evidence type="ECO:0000256" key="5">
    <source>
        <dbReference type="PROSITE-ProRule" id="PRU00723"/>
    </source>
</evidence>
<dbReference type="FunFam" id="4.10.1000.10:FF:000001">
    <property type="entry name" value="zinc finger CCCH domain-containing protein 15-like"/>
    <property type="match status" value="1"/>
</dbReference>
<dbReference type="Proteomes" id="UP000236161">
    <property type="component" value="Unassembled WGS sequence"/>
</dbReference>
<accession>A0A2I0B9Y4</accession>
<keyword evidence="8" id="KW-1185">Reference proteome</keyword>
<dbReference type="Pfam" id="PF00642">
    <property type="entry name" value="zf-CCCH"/>
    <property type="match status" value="1"/>
</dbReference>
<dbReference type="GO" id="GO:0003729">
    <property type="term" value="F:mRNA binding"/>
    <property type="evidence" value="ECO:0007669"/>
    <property type="project" value="InterPro"/>
</dbReference>
<gene>
    <name evidence="7" type="ORF">AXF42_Ash007325</name>
</gene>
<dbReference type="InterPro" id="IPR045877">
    <property type="entry name" value="ZFP36-like"/>
</dbReference>
<keyword evidence="2" id="KW-0677">Repeat</keyword>
<feature type="domain" description="C3H1-type" evidence="6">
    <location>
        <begin position="320"/>
        <end position="348"/>
    </location>
</feature>
<dbReference type="STRING" id="1088818.A0A2I0B9Y4"/>